<evidence type="ECO:0000256" key="2">
    <source>
        <dbReference type="ARBA" id="ARBA00009446"/>
    </source>
</evidence>
<dbReference type="InterPro" id="IPR056452">
    <property type="entry name" value="Zn_ribbon_TOP3B"/>
</dbReference>
<feature type="compositionally biased region" description="Basic residues" evidence="8">
    <location>
        <begin position="905"/>
        <end position="922"/>
    </location>
</feature>
<reference evidence="11 12" key="1">
    <citation type="submission" date="2012-05" db="EMBL/GenBank/DDBJ databases">
        <title>Recombination and specialization in a pathogen metapopulation.</title>
        <authorList>
            <person name="Gardiner A."/>
            <person name="Kemen E."/>
            <person name="Schultz-Larsen T."/>
            <person name="MacLean D."/>
            <person name="Van Oosterhout C."/>
            <person name="Jones J.D.G."/>
        </authorList>
    </citation>
    <scope>NUCLEOTIDE SEQUENCE [LARGE SCALE GENOMIC DNA]</scope>
    <source>
        <strain evidence="11 12">Ac Nc2</strain>
    </source>
</reference>
<dbReference type="PANTHER" id="PTHR11390:SF20">
    <property type="entry name" value="DNA TOPOISOMERASE 3-BETA-1"/>
    <property type="match status" value="1"/>
</dbReference>
<evidence type="ECO:0000256" key="5">
    <source>
        <dbReference type="ARBA" id="ARBA00023125"/>
    </source>
</evidence>
<gene>
    <name evidence="11" type="ORF">BN9_110570</name>
</gene>
<dbReference type="PANTHER" id="PTHR11390">
    <property type="entry name" value="PROKARYOTIC DNA TOPOISOMERASE"/>
    <property type="match status" value="1"/>
</dbReference>
<evidence type="ECO:0000313" key="11">
    <source>
        <dbReference type="EMBL" id="CCI49688.1"/>
    </source>
</evidence>
<dbReference type="Gene3D" id="3.40.50.140">
    <property type="match status" value="1"/>
</dbReference>
<evidence type="ECO:0000256" key="1">
    <source>
        <dbReference type="ARBA" id="ARBA00000213"/>
    </source>
</evidence>
<dbReference type="EC" id="5.6.2.1" evidence="3 7"/>
<evidence type="ECO:0000256" key="3">
    <source>
        <dbReference type="ARBA" id="ARBA00012891"/>
    </source>
</evidence>
<dbReference type="AlphaFoldDB" id="A0A024GSB7"/>
<dbReference type="InterPro" id="IPR006171">
    <property type="entry name" value="TOPRIM_dom"/>
</dbReference>
<dbReference type="Gene3D" id="1.10.460.10">
    <property type="entry name" value="Topoisomerase I, domain 2"/>
    <property type="match status" value="1"/>
</dbReference>
<sequence length="930" mass="104549">MRTILMVAEKPSIAASIAKALCNDCSYETRNGKTPIFELTSSFKSVPCLYKITSVTGHMYSCDFPAAYSNWDTVDPESLFQAPTVKKLESKGLYQQLQKEARGADTLILWLDCDREGENICFEVIETVRDRMQNAASLKFKEPLILRAKFSAVTKKDIQHAMETLVAPNIHVRESWAVDARQELDLKVGVAFSRFQTRYFQGRYGDLDSNLVSYGPCQTPTLGFCVDRFDQIQQFQPEPFWTIEVDITKDNQTIKLDWDRGHIFDHEAVCALNEVISEKNTLLVSSVKESEVTRSRPTPLNTVQLLQHASKQLSMGPFTTMQIAERLYLQGYISYPRTESTSYPDSFDVQSTLSQHTRNSHWGAYVANLLHRGYQRPKKGVDVGDHPPITPVRAVELNELSGEMARLYDFIARYFIATVSRDARLLATSVSFTCQTERFSITGHRVLDRGFTEILTSTSLMDTFVPDFKVGELNAITRQNVRQGQTSPPGFLTESELIGLMEKHGIGTDASIPAHINNICERNYVRLASGRTLVPTNLGVVLVHGYYKVDPELVLPRVRAAIEEQCTLIAKGIASKNEVIEHSLEIFRAKFAYFVRKINMMDTLFEATFSPLAATGKPLSKCGKCSRYMKYVHLKPQRLHCPTCNETYSLPQNGSIKLYKEYRCPFDQFELVLFSLGNSGKAMGKSYSLCPYCYNHPPFEDVVDKMGCNACLHPTCKHSLIQNGVCPCPGSNPDEMHRAAPWKSRTKFDGKADMKDKEEVKMKSDDVKQANIPCNGSLVLDVNSKPNWKLACNICNLLIRFRSDVAIHTIHTVKASMGGKPEYGKHDSPICAQKCSMCGSNNLVVEFHKDKVEMIKKEASASNDQNWSTNTSYVGCLLCDHLLSRMTERKLGRVKHISLVNAQRSSRRGGGRGRGRGSRKKGGLLSVEEF</sequence>
<dbReference type="InterPro" id="IPR003601">
    <property type="entry name" value="Topo_IA_2"/>
</dbReference>
<dbReference type="GO" id="GO:0005634">
    <property type="term" value="C:nucleus"/>
    <property type="evidence" value="ECO:0007669"/>
    <property type="project" value="TreeGrafter"/>
</dbReference>
<feature type="region of interest" description="Disordered" evidence="8">
    <location>
        <begin position="902"/>
        <end position="930"/>
    </location>
</feature>
<dbReference type="InParanoid" id="A0A024GSB7"/>
<dbReference type="GO" id="GO:0003917">
    <property type="term" value="F:DNA topoisomerase type I (single strand cut, ATP-independent) activity"/>
    <property type="evidence" value="ECO:0007669"/>
    <property type="project" value="UniProtKB-EC"/>
</dbReference>
<comment type="caution">
    <text evidence="11">The sequence shown here is derived from an EMBL/GenBank/DDBJ whole genome shotgun (WGS) entry which is preliminary data.</text>
</comment>
<dbReference type="EMBL" id="CAIX01000326">
    <property type="protein sequence ID" value="CCI49688.1"/>
    <property type="molecule type" value="Genomic_DNA"/>
</dbReference>
<keyword evidence="12" id="KW-1185">Reference proteome</keyword>
<dbReference type="InterPro" id="IPR000380">
    <property type="entry name" value="Topo_IA"/>
</dbReference>
<dbReference type="InterPro" id="IPR013825">
    <property type="entry name" value="Topo_IA_cen_sub2"/>
</dbReference>
<keyword evidence="6 7" id="KW-0413">Isomerase</keyword>
<dbReference type="OrthoDB" id="430051at2759"/>
<dbReference type="SMART" id="SM00493">
    <property type="entry name" value="TOPRIM"/>
    <property type="match status" value="1"/>
</dbReference>
<evidence type="ECO:0000259" key="10">
    <source>
        <dbReference type="PROSITE" id="PS52039"/>
    </source>
</evidence>
<dbReference type="Gene3D" id="2.70.20.10">
    <property type="entry name" value="Topoisomerase I, domain 3"/>
    <property type="match status" value="1"/>
</dbReference>
<dbReference type="InterPro" id="IPR023405">
    <property type="entry name" value="Topo_IA_core_domain"/>
</dbReference>
<keyword evidence="4 7" id="KW-0799">Topoisomerase</keyword>
<dbReference type="Proteomes" id="UP000053237">
    <property type="component" value="Unassembled WGS sequence"/>
</dbReference>
<dbReference type="CDD" id="cd00186">
    <property type="entry name" value="TOP1Ac"/>
    <property type="match status" value="1"/>
</dbReference>
<organism evidence="11 12">
    <name type="scientific">Albugo candida</name>
    <dbReference type="NCBI Taxonomy" id="65357"/>
    <lineage>
        <taxon>Eukaryota</taxon>
        <taxon>Sar</taxon>
        <taxon>Stramenopiles</taxon>
        <taxon>Oomycota</taxon>
        <taxon>Peronosporomycetes</taxon>
        <taxon>Albuginales</taxon>
        <taxon>Albuginaceae</taxon>
        <taxon>Albugo</taxon>
    </lineage>
</organism>
<comment type="function">
    <text evidence="7">Introduces a single-strand break via transesterification at a target site in duplex DNA. Releases the supercoiling and torsional tension of DNA introduced during the DNA replication and transcription by transiently cleaving and rejoining one strand of the DNA duplex. The scissile phosphodiester is attacked by the catalytic tyrosine of the enzyme, resulting in the formation of a DNA-(5'-phosphotyrosyl)-enzyme intermediate and the expulsion of a 3'-OH DNA strand.</text>
</comment>
<dbReference type="InterPro" id="IPR034144">
    <property type="entry name" value="TOPRIM_TopoIII"/>
</dbReference>
<dbReference type="CDD" id="cd03362">
    <property type="entry name" value="TOPRIM_TopoIA_TopoIII"/>
    <property type="match status" value="1"/>
</dbReference>
<dbReference type="PRINTS" id="PR00417">
    <property type="entry name" value="PRTPISMRASEI"/>
</dbReference>
<dbReference type="Pfam" id="PF01131">
    <property type="entry name" value="Topoisom_bac"/>
    <property type="match status" value="1"/>
</dbReference>
<evidence type="ECO:0000256" key="6">
    <source>
        <dbReference type="ARBA" id="ARBA00023235"/>
    </source>
</evidence>
<feature type="domain" description="Toprim" evidence="9">
    <location>
        <begin position="3"/>
        <end position="151"/>
    </location>
</feature>
<comment type="similarity">
    <text evidence="2 7">Belongs to the type IA topoisomerase family.</text>
</comment>
<dbReference type="SMART" id="SM00437">
    <property type="entry name" value="TOP1Ac"/>
    <property type="match status" value="1"/>
</dbReference>
<dbReference type="GO" id="GO:0006310">
    <property type="term" value="P:DNA recombination"/>
    <property type="evidence" value="ECO:0007669"/>
    <property type="project" value="TreeGrafter"/>
</dbReference>
<dbReference type="InterPro" id="IPR013826">
    <property type="entry name" value="Topo_IA_cen_sub3"/>
</dbReference>
<dbReference type="SUPFAM" id="SSF56712">
    <property type="entry name" value="Prokaryotic type I DNA topoisomerase"/>
    <property type="match status" value="1"/>
</dbReference>
<evidence type="ECO:0000256" key="8">
    <source>
        <dbReference type="SAM" id="MobiDB-lite"/>
    </source>
</evidence>
<evidence type="ECO:0000259" key="9">
    <source>
        <dbReference type="PROSITE" id="PS50880"/>
    </source>
</evidence>
<accession>A0A024GSB7</accession>
<dbReference type="PROSITE" id="PS00396">
    <property type="entry name" value="TOPO_IA_1"/>
    <property type="match status" value="1"/>
</dbReference>
<dbReference type="GO" id="GO:0006281">
    <property type="term" value="P:DNA repair"/>
    <property type="evidence" value="ECO:0007669"/>
    <property type="project" value="TreeGrafter"/>
</dbReference>
<dbReference type="GO" id="GO:0006265">
    <property type="term" value="P:DNA topological change"/>
    <property type="evidence" value="ECO:0007669"/>
    <property type="project" value="InterPro"/>
</dbReference>
<dbReference type="Gene3D" id="1.10.290.10">
    <property type="entry name" value="Topoisomerase I, domain 4"/>
    <property type="match status" value="1"/>
</dbReference>
<keyword evidence="5 7" id="KW-0238">DNA-binding</keyword>
<dbReference type="InterPro" id="IPR013824">
    <property type="entry name" value="Topo_IA_cen_sub1"/>
</dbReference>
<dbReference type="InterPro" id="IPR013497">
    <property type="entry name" value="Topo_IA_cen"/>
</dbReference>
<evidence type="ECO:0000313" key="12">
    <source>
        <dbReference type="Proteomes" id="UP000053237"/>
    </source>
</evidence>
<protein>
    <recommendedName>
        <fullName evidence="3 7">DNA topoisomerase</fullName>
        <ecNumber evidence="3 7">5.6.2.1</ecNumber>
    </recommendedName>
</protein>
<dbReference type="GO" id="GO:0003677">
    <property type="term" value="F:DNA binding"/>
    <property type="evidence" value="ECO:0007669"/>
    <property type="project" value="UniProtKB-KW"/>
</dbReference>
<name>A0A024GSB7_9STRA</name>
<dbReference type="InterPro" id="IPR023406">
    <property type="entry name" value="Topo_IA_AS"/>
</dbReference>
<dbReference type="STRING" id="65357.A0A024GSB7"/>
<dbReference type="PROSITE" id="PS50880">
    <property type="entry name" value="TOPRIM"/>
    <property type="match status" value="1"/>
</dbReference>
<comment type="catalytic activity">
    <reaction evidence="1 7">
        <text>ATP-independent breakage of single-stranded DNA, followed by passage and rejoining.</text>
        <dbReference type="EC" id="5.6.2.1"/>
    </reaction>
</comment>
<dbReference type="PROSITE" id="PS52039">
    <property type="entry name" value="TOPO_IA_2"/>
    <property type="match status" value="1"/>
</dbReference>
<proteinExistence type="inferred from homology"/>
<dbReference type="Pfam" id="PF23546">
    <property type="entry name" value="Zn_ribbon_TOP3B"/>
    <property type="match status" value="1"/>
</dbReference>
<evidence type="ECO:0000256" key="7">
    <source>
        <dbReference type="RuleBase" id="RU362092"/>
    </source>
</evidence>
<feature type="domain" description="Topo IA-type catalytic" evidence="10">
    <location>
        <begin position="171"/>
        <end position="591"/>
    </location>
</feature>
<dbReference type="Pfam" id="PF01751">
    <property type="entry name" value="Toprim"/>
    <property type="match status" value="1"/>
</dbReference>
<dbReference type="FunFam" id="1.10.290.10:FF:000001">
    <property type="entry name" value="DNA topoisomerase"/>
    <property type="match status" value="1"/>
</dbReference>
<dbReference type="InterPro" id="IPR003602">
    <property type="entry name" value="Topo_IA_DNA-bd_dom"/>
</dbReference>
<dbReference type="SMART" id="SM00436">
    <property type="entry name" value="TOP1Bc"/>
    <property type="match status" value="1"/>
</dbReference>
<evidence type="ECO:0000256" key="4">
    <source>
        <dbReference type="ARBA" id="ARBA00023029"/>
    </source>
</evidence>